<dbReference type="KEGG" id="palb:EJC50_09885"/>
<dbReference type="EMBL" id="CP034437">
    <property type="protein sequence ID" value="AZN39924.1"/>
    <property type="molecule type" value="Genomic_DNA"/>
</dbReference>
<dbReference type="OrthoDB" id="3478416at2"/>
<organism evidence="2 3">
    <name type="scientific">Paenibacillus albus</name>
    <dbReference type="NCBI Taxonomy" id="2495582"/>
    <lineage>
        <taxon>Bacteria</taxon>
        <taxon>Bacillati</taxon>
        <taxon>Bacillota</taxon>
        <taxon>Bacilli</taxon>
        <taxon>Bacillales</taxon>
        <taxon>Paenibacillaceae</taxon>
        <taxon>Paenibacillus</taxon>
    </lineage>
</organism>
<sequence>MCSPYLSDPKLIANVLKEGTTLSSIKMSNLTFLLLFILIVSGCVESNNDGINDNAIKKDGSSMWKDYINTFTQEYTFNPPANENEVAQISEKLGVVCPDELIGLLLETNGIDHEFGYPLIYSTLQIVDRNIEERTSEDNKEIGLSYDDMLLFSDAGNGDYFGYIIKNGVVQEGIYVGDHEEGSRTKVVSSLREFIKGWTTI</sequence>
<name>A0A3S9A2P8_9BACL</name>
<evidence type="ECO:0000259" key="1">
    <source>
        <dbReference type="SMART" id="SM00860"/>
    </source>
</evidence>
<proteinExistence type="predicted"/>
<reference evidence="3" key="1">
    <citation type="submission" date="2018-12" db="EMBL/GenBank/DDBJ databases">
        <title>Genome sequence of Peanibacillus sp.</title>
        <authorList>
            <person name="Subramani G."/>
            <person name="Srinivasan S."/>
            <person name="Kim M.K."/>
        </authorList>
    </citation>
    <scope>NUCLEOTIDE SEQUENCE [LARGE SCALE GENOMIC DNA]</scope>
    <source>
        <strain evidence="3">18JY67-1</strain>
    </source>
</reference>
<dbReference type="Proteomes" id="UP000272528">
    <property type="component" value="Chromosome"/>
</dbReference>
<dbReference type="AlphaFoldDB" id="A0A3S9A2P8"/>
<dbReference type="SMART" id="SM00860">
    <property type="entry name" value="SMI1_KNR4"/>
    <property type="match status" value="1"/>
</dbReference>
<dbReference type="SUPFAM" id="SSF160631">
    <property type="entry name" value="SMI1/KNR4-like"/>
    <property type="match status" value="1"/>
</dbReference>
<dbReference type="Pfam" id="PF14568">
    <property type="entry name" value="SUKH_6"/>
    <property type="match status" value="1"/>
</dbReference>
<accession>A0A3S9A2P8</accession>
<keyword evidence="3" id="KW-1185">Reference proteome</keyword>
<evidence type="ECO:0000313" key="2">
    <source>
        <dbReference type="EMBL" id="AZN39924.1"/>
    </source>
</evidence>
<dbReference type="InterPro" id="IPR018958">
    <property type="entry name" value="Knr4/Smi1-like_dom"/>
</dbReference>
<gene>
    <name evidence="2" type="ORF">EJC50_09885</name>
</gene>
<evidence type="ECO:0000313" key="3">
    <source>
        <dbReference type="Proteomes" id="UP000272528"/>
    </source>
</evidence>
<dbReference type="Gene3D" id="3.40.1580.10">
    <property type="entry name" value="SMI1/KNR4-like"/>
    <property type="match status" value="1"/>
</dbReference>
<feature type="domain" description="Knr4/Smi1-like" evidence="1">
    <location>
        <begin position="80"/>
        <end position="197"/>
    </location>
</feature>
<protein>
    <submittedName>
        <fullName evidence="2">SMI1/KNR4 family protein</fullName>
    </submittedName>
</protein>
<dbReference type="InterPro" id="IPR037883">
    <property type="entry name" value="Knr4/Smi1-like_sf"/>
</dbReference>